<name>A0A0S6VTM5_9BACT</name>
<evidence type="ECO:0000259" key="1">
    <source>
        <dbReference type="Pfam" id="PF18480"/>
    </source>
</evidence>
<dbReference type="Proteomes" id="UP000030700">
    <property type="component" value="Unassembled WGS sequence"/>
</dbReference>
<gene>
    <name evidence="2" type="ORF">U14_02118</name>
</gene>
<keyword evidence="3" id="KW-1185">Reference proteome</keyword>
<dbReference type="Pfam" id="PF18480">
    <property type="entry name" value="DUF5615"/>
    <property type="match status" value="1"/>
</dbReference>
<feature type="domain" description="DUF5615" evidence="1">
    <location>
        <begin position="7"/>
        <end position="111"/>
    </location>
</feature>
<evidence type="ECO:0000313" key="3">
    <source>
        <dbReference type="Proteomes" id="UP000030700"/>
    </source>
</evidence>
<dbReference type="EMBL" id="DF820456">
    <property type="protein sequence ID" value="GAK50877.1"/>
    <property type="molecule type" value="Genomic_DNA"/>
</dbReference>
<dbReference type="InterPro" id="IPR041049">
    <property type="entry name" value="DUF5615"/>
</dbReference>
<reference evidence="2 3" key="1">
    <citation type="journal article" date="2015" name="PeerJ">
        <title>First genomic representation of candidate bacterial phylum KSB3 points to enhanced environmental sensing as a trigger of wastewater bulking.</title>
        <authorList>
            <person name="Sekiguchi Y."/>
            <person name="Ohashi A."/>
            <person name="Parks D.H."/>
            <person name="Yamauchi T."/>
            <person name="Tyson G.W."/>
            <person name="Hugenholtz P."/>
        </authorList>
    </citation>
    <scope>NUCLEOTIDE SEQUENCE [LARGE SCALE GENOMIC DNA]</scope>
</reference>
<dbReference type="AlphaFoldDB" id="A0A0S6VTM5"/>
<proteinExistence type="predicted"/>
<sequence>MNTSEIKFLIDVGVGKEVENYIGQQGYDMKAIRLLDPGMPDEEIILLAYREERMVITMDKDFGELVYHGTKKHCGVLLLRLEDAAGTEKARVIASILQYHAAQLDSHFCVFQKGKLRIRIR</sequence>
<organism evidence="2 3">
    <name type="scientific">Candidatus Moduliflexus flocculans</name>
    <dbReference type="NCBI Taxonomy" id="1499966"/>
    <lineage>
        <taxon>Bacteria</taxon>
        <taxon>Candidatus Moduliflexota</taxon>
        <taxon>Candidatus Moduliflexia</taxon>
        <taxon>Candidatus Moduliflexales</taxon>
        <taxon>Candidatus Moduliflexaceae</taxon>
    </lineage>
</organism>
<dbReference type="STRING" id="1499966.U14_02118"/>
<protein>
    <recommendedName>
        <fullName evidence="1">DUF5615 domain-containing protein</fullName>
    </recommendedName>
</protein>
<accession>A0A0S6VTM5</accession>
<dbReference type="HOGENOM" id="CLU_150003_0_1_0"/>
<evidence type="ECO:0000313" key="2">
    <source>
        <dbReference type="EMBL" id="GAK50877.1"/>
    </source>
</evidence>